<comment type="similarity">
    <text evidence="1">Belongs to the peptidase C40 family.</text>
</comment>
<name>A0A7W7R833_KITKI</name>
<dbReference type="GO" id="GO:0008234">
    <property type="term" value="F:cysteine-type peptidase activity"/>
    <property type="evidence" value="ECO:0007669"/>
    <property type="project" value="UniProtKB-KW"/>
</dbReference>
<dbReference type="AlphaFoldDB" id="A0A7W7R833"/>
<evidence type="ECO:0000259" key="6">
    <source>
        <dbReference type="PROSITE" id="PS51935"/>
    </source>
</evidence>
<evidence type="ECO:0000256" key="4">
    <source>
        <dbReference type="ARBA" id="ARBA00022807"/>
    </source>
</evidence>
<feature type="chain" id="PRO_5038954249" evidence="5">
    <location>
        <begin position="33"/>
        <end position="289"/>
    </location>
</feature>
<gene>
    <name evidence="7" type="ORF">FHR34_006104</name>
</gene>
<protein>
    <submittedName>
        <fullName evidence="7">Cell wall-associated NlpC family hydrolase</fullName>
    </submittedName>
</protein>
<dbReference type="InterPro" id="IPR038765">
    <property type="entry name" value="Papain-like_cys_pep_sf"/>
</dbReference>
<evidence type="ECO:0000313" key="7">
    <source>
        <dbReference type="EMBL" id="MBB4927111.1"/>
    </source>
</evidence>
<keyword evidence="2" id="KW-0645">Protease</keyword>
<evidence type="ECO:0000256" key="3">
    <source>
        <dbReference type="ARBA" id="ARBA00022801"/>
    </source>
</evidence>
<keyword evidence="3 7" id="KW-0378">Hydrolase</keyword>
<evidence type="ECO:0000313" key="8">
    <source>
        <dbReference type="Proteomes" id="UP000540506"/>
    </source>
</evidence>
<comment type="caution">
    <text evidence="7">The sequence shown here is derived from an EMBL/GenBank/DDBJ whole genome shotgun (WGS) entry which is preliminary data.</text>
</comment>
<dbReference type="Gene3D" id="3.90.1720.10">
    <property type="entry name" value="endopeptidase domain like (from Nostoc punctiforme)"/>
    <property type="match status" value="1"/>
</dbReference>
<feature type="domain" description="NlpC/P60" evidence="6">
    <location>
        <begin position="53"/>
        <end position="208"/>
    </location>
</feature>
<dbReference type="GO" id="GO:0006508">
    <property type="term" value="P:proteolysis"/>
    <property type="evidence" value="ECO:0007669"/>
    <property type="project" value="UniProtKB-KW"/>
</dbReference>
<keyword evidence="5" id="KW-0732">Signal</keyword>
<dbReference type="InterPro" id="IPR000064">
    <property type="entry name" value="NLP_P60_dom"/>
</dbReference>
<accession>A0A7W7R833</accession>
<reference evidence="7 8" key="1">
    <citation type="submission" date="2020-08" db="EMBL/GenBank/DDBJ databases">
        <title>Sequencing the genomes of 1000 actinobacteria strains.</title>
        <authorList>
            <person name="Klenk H.-P."/>
        </authorList>
    </citation>
    <scope>NUCLEOTIDE SEQUENCE [LARGE SCALE GENOMIC DNA]</scope>
    <source>
        <strain evidence="7 8">DSM 41654</strain>
    </source>
</reference>
<dbReference type="PANTHER" id="PTHR47359:SF3">
    <property type="entry name" value="NLP_P60 DOMAIN-CONTAINING PROTEIN-RELATED"/>
    <property type="match status" value="1"/>
</dbReference>
<dbReference type="RefSeq" id="WP_312897471.1">
    <property type="nucleotide sequence ID" value="NZ_JACHJV010000001.1"/>
</dbReference>
<dbReference type="PANTHER" id="PTHR47359">
    <property type="entry name" value="PEPTIDOGLYCAN DL-ENDOPEPTIDASE CWLO"/>
    <property type="match status" value="1"/>
</dbReference>
<dbReference type="PROSITE" id="PS51935">
    <property type="entry name" value="NLPC_P60"/>
    <property type="match status" value="1"/>
</dbReference>
<evidence type="ECO:0000256" key="5">
    <source>
        <dbReference type="SAM" id="SignalP"/>
    </source>
</evidence>
<proteinExistence type="inferred from homology"/>
<dbReference type="EMBL" id="JACHJV010000001">
    <property type="protein sequence ID" value="MBB4927111.1"/>
    <property type="molecule type" value="Genomic_DNA"/>
</dbReference>
<organism evidence="7 8">
    <name type="scientific">Kitasatospora kifunensis</name>
    <name type="common">Streptomyces kifunensis</name>
    <dbReference type="NCBI Taxonomy" id="58351"/>
    <lineage>
        <taxon>Bacteria</taxon>
        <taxon>Bacillati</taxon>
        <taxon>Actinomycetota</taxon>
        <taxon>Actinomycetes</taxon>
        <taxon>Kitasatosporales</taxon>
        <taxon>Streptomycetaceae</taxon>
        <taxon>Kitasatospora</taxon>
    </lineage>
</organism>
<evidence type="ECO:0000256" key="1">
    <source>
        <dbReference type="ARBA" id="ARBA00007074"/>
    </source>
</evidence>
<keyword evidence="8" id="KW-1185">Reference proteome</keyword>
<sequence>MSSMRKAKIGSAAATLAALLLFLTGPSPSSWAAASHDRAGPATDCAVLAPGASATAESAVRAACEQIGVWYSWGGGHGPTPGATYGHPDGVDPASNDDGQRLGFDCSGLVRYAYAQATGQDLLNGDAGQQFYTLHAAQRFTADQGTAPLLPGDLLAYGSSDNLHHIAIYLGADQMVEARQSGTHIMVSPVRLGGDYFGAVRIAPGPVTGITAQTWGTGVWTHAQPSTDSPRIYAFADSTTVRVACQEHAQSVTAEGVTNDAWSFLPDYQAWLSNIYLQGPAWLDSVPTC</sequence>
<dbReference type="Pfam" id="PF00877">
    <property type="entry name" value="NLPC_P60"/>
    <property type="match status" value="1"/>
</dbReference>
<evidence type="ECO:0000256" key="2">
    <source>
        <dbReference type="ARBA" id="ARBA00022670"/>
    </source>
</evidence>
<feature type="signal peptide" evidence="5">
    <location>
        <begin position="1"/>
        <end position="32"/>
    </location>
</feature>
<dbReference type="InterPro" id="IPR051794">
    <property type="entry name" value="PG_Endopeptidase_C40"/>
</dbReference>
<dbReference type="Proteomes" id="UP000540506">
    <property type="component" value="Unassembled WGS sequence"/>
</dbReference>
<keyword evidence="4" id="KW-0788">Thiol protease</keyword>
<dbReference type="SUPFAM" id="SSF54001">
    <property type="entry name" value="Cysteine proteinases"/>
    <property type="match status" value="1"/>
</dbReference>